<dbReference type="PROSITE" id="PS00767">
    <property type="entry name" value="THF_DHG_CYH_2"/>
    <property type="match status" value="1"/>
</dbReference>
<keyword evidence="3" id="KW-0554">One-carbon metabolism</keyword>
<keyword evidence="6" id="KW-0560">Oxidoreductase</keyword>
<dbReference type="AlphaFoldDB" id="A0AA35TK88"/>
<comment type="catalytic activity">
    <reaction evidence="8">
        <text>(6R)-5,10-methenyltetrahydrofolate + H2O = (6R)-10-formyltetrahydrofolate + H(+)</text>
        <dbReference type="Rhea" id="RHEA:23700"/>
        <dbReference type="ChEBI" id="CHEBI:15377"/>
        <dbReference type="ChEBI" id="CHEBI:15378"/>
        <dbReference type="ChEBI" id="CHEBI:57455"/>
        <dbReference type="ChEBI" id="CHEBI:195366"/>
        <dbReference type="EC" id="3.5.4.9"/>
    </reaction>
</comment>
<sequence>MPARVLNGNEIAADLREEVATGVADLVASGGPTPGLAAVLVGNDPASGVYVRNKGRACEEAGIFSEIFYMPAHVSQANLLSLIDQLNQDTRFHGILVQLPLPGHIDEATVIERVNPVKDVDGLHPISQGRMLQGEPAFLPCTPSGVQQVLLRSGYDPAGQHVVIVGRSNIVGKPLAALLMQRSAGGNATVTVCHTRTRDLPEITRQADILVAAMGVPGAISADMVRDGAVVIDVGINRVDDATRRRGYRLVGDVDYEAVAAKAEAITPVPGGIGPMTIAVLLSNTLEAARRSVDANR</sequence>
<dbReference type="PANTHER" id="PTHR48099:SF5">
    <property type="entry name" value="C-1-TETRAHYDROFOLATE SYNTHASE, CYTOPLASMIC"/>
    <property type="match status" value="1"/>
</dbReference>
<dbReference type="Pfam" id="PF02882">
    <property type="entry name" value="THF_DHG_CYH_C"/>
    <property type="match status" value="1"/>
</dbReference>
<comment type="pathway">
    <text evidence="1">One-carbon metabolism; tetrahydrofolate interconversion.</text>
</comment>
<dbReference type="SUPFAM" id="SSF51735">
    <property type="entry name" value="NAD(P)-binding Rossmann-fold domains"/>
    <property type="match status" value="1"/>
</dbReference>
<dbReference type="GO" id="GO:0035999">
    <property type="term" value="P:tetrahydrofolate interconversion"/>
    <property type="evidence" value="ECO:0007669"/>
    <property type="project" value="TreeGrafter"/>
</dbReference>
<evidence type="ECO:0000256" key="4">
    <source>
        <dbReference type="ARBA" id="ARBA00022801"/>
    </source>
</evidence>
<dbReference type="GO" id="GO:0004488">
    <property type="term" value="F:methylenetetrahydrofolate dehydrogenase (NADP+) activity"/>
    <property type="evidence" value="ECO:0007669"/>
    <property type="project" value="InterPro"/>
</dbReference>
<keyword evidence="7" id="KW-0511">Multifunctional enzyme</keyword>
<dbReference type="InterPro" id="IPR046346">
    <property type="entry name" value="Aminoacid_DH-like_N_sf"/>
</dbReference>
<protein>
    <submittedName>
        <fullName evidence="11">Bifunctional protein FolD</fullName>
    </submittedName>
</protein>
<dbReference type="GO" id="GO:0005829">
    <property type="term" value="C:cytosol"/>
    <property type="evidence" value="ECO:0007669"/>
    <property type="project" value="TreeGrafter"/>
</dbReference>
<evidence type="ECO:0000256" key="3">
    <source>
        <dbReference type="ARBA" id="ARBA00022563"/>
    </source>
</evidence>
<dbReference type="EMBL" id="CASHTH010003804">
    <property type="protein sequence ID" value="CAI8049559.1"/>
    <property type="molecule type" value="Genomic_DNA"/>
</dbReference>
<dbReference type="InterPro" id="IPR020630">
    <property type="entry name" value="THF_DH/CycHdrlase_cat_dom"/>
</dbReference>
<name>A0AA35TK88_GEOBA</name>
<evidence type="ECO:0000256" key="1">
    <source>
        <dbReference type="ARBA" id="ARBA00004777"/>
    </source>
</evidence>
<dbReference type="GO" id="GO:0004477">
    <property type="term" value="F:methenyltetrahydrofolate cyclohydrolase activity"/>
    <property type="evidence" value="ECO:0007669"/>
    <property type="project" value="UniProtKB-EC"/>
</dbReference>
<evidence type="ECO:0000313" key="12">
    <source>
        <dbReference type="Proteomes" id="UP001174909"/>
    </source>
</evidence>
<dbReference type="InterPro" id="IPR020631">
    <property type="entry name" value="THF_DH/CycHdrlase_NAD-bd_dom"/>
</dbReference>
<evidence type="ECO:0000313" key="11">
    <source>
        <dbReference type="EMBL" id="CAI8049559.1"/>
    </source>
</evidence>
<evidence type="ECO:0000256" key="2">
    <source>
        <dbReference type="ARBA" id="ARBA00011738"/>
    </source>
</evidence>
<dbReference type="InterPro" id="IPR036291">
    <property type="entry name" value="NAD(P)-bd_dom_sf"/>
</dbReference>
<dbReference type="Gene3D" id="3.40.50.720">
    <property type="entry name" value="NAD(P)-binding Rossmann-like Domain"/>
    <property type="match status" value="1"/>
</dbReference>
<evidence type="ECO:0000256" key="8">
    <source>
        <dbReference type="ARBA" id="ARBA00036357"/>
    </source>
</evidence>
<dbReference type="CDD" id="cd01080">
    <property type="entry name" value="NAD_bind_m-THF_DH_Cyclohyd"/>
    <property type="match status" value="1"/>
</dbReference>
<accession>A0AA35TK88</accession>
<comment type="caution">
    <text evidence="11">The sequence shown here is derived from an EMBL/GenBank/DDBJ whole genome shotgun (WGS) entry which is preliminary data.</text>
</comment>
<keyword evidence="5" id="KW-0521">NADP</keyword>
<evidence type="ECO:0000256" key="5">
    <source>
        <dbReference type="ARBA" id="ARBA00022857"/>
    </source>
</evidence>
<keyword evidence="4" id="KW-0378">Hydrolase</keyword>
<evidence type="ECO:0000256" key="7">
    <source>
        <dbReference type="ARBA" id="ARBA00023268"/>
    </source>
</evidence>
<dbReference type="NCBIfam" id="NF010783">
    <property type="entry name" value="PRK14186.1"/>
    <property type="match status" value="1"/>
</dbReference>
<evidence type="ECO:0000259" key="9">
    <source>
        <dbReference type="Pfam" id="PF00763"/>
    </source>
</evidence>
<dbReference type="Gene3D" id="3.40.50.10860">
    <property type="entry name" value="Leucine Dehydrogenase, chain A, domain 1"/>
    <property type="match status" value="1"/>
</dbReference>
<dbReference type="PANTHER" id="PTHR48099">
    <property type="entry name" value="C-1-TETRAHYDROFOLATE SYNTHASE, CYTOPLASMIC-RELATED"/>
    <property type="match status" value="1"/>
</dbReference>
<dbReference type="FunFam" id="3.40.50.10860:FF:000005">
    <property type="entry name" value="C-1-tetrahydrofolate synthase, cytoplasmic, putative"/>
    <property type="match status" value="1"/>
</dbReference>
<feature type="domain" description="Tetrahydrofolate dehydrogenase/cyclohydrolase catalytic" evidence="9">
    <location>
        <begin position="6"/>
        <end position="121"/>
    </location>
</feature>
<dbReference type="HAMAP" id="MF_01576">
    <property type="entry name" value="THF_DHG_CYH"/>
    <property type="match status" value="1"/>
</dbReference>
<gene>
    <name evidence="11" type="ORF">GBAR_LOCUS27285</name>
</gene>
<dbReference type="Pfam" id="PF00763">
    <property type="entry name" value="THF_DHG_CYH"/>
    <property type="match status" value="1"/>
</dbReference>
<organism evidence="11 12">
    <name type="scientific">Geodia barretti</name>
    <name type="common">Barrett's horny sponge</name>
    <dbReference type="NCBI Taxonomy" id="519541"/>
    <lineage>
        <taxon>Eukaryota</taxon>
        <taxon>Metazoa</taxon>
        <taxon>Porifera</taxon>
        <taxon>Demospongiae</taxon>
        <taxon>Heteroscleromorpha</taxon>
        <taxon>Tetractinellida</taxon>
        <taxon>Astrophorina</taxon>
        <taxon>Geodiidae</taxon>
        <taxon>Geodia</taxon>
    </lineage>
</organism>
<dbReference type="InterPro" id="IPR020867">
    <property type="entry name" value="THF_DH/CycHdrlase_CS"/>
</dbReference>
<dbReference type="Proteomes" id="UP001174909">
    <property type="component" value="Unassembled WGS sequence"/>
</dbReference>
<evidence type="ECO:0000256" key="6">
    <source>
        <dbReference type="ARBA" id="ARBA00023002"/>
    </source>
</evidence>
<proteinExistence type="inferred from homology"/>
<dbReference type="SUPFAM" id="SSF53223">
    <property type="entry name" value="Aminoacid dehydrogenase-like, N-terminal domain"/>
    <property type="match status" value="1"/>
</dbReference>
<reference evidence="11" key="1">
    <citation type="submission" date="2023-03" db="EMBL/GenBank/DDBJ databases">
        <authorList>
            <person name="Steffen K."/>
            <person name="Cardenas P."/>
        </authorList>
    </citation>
    <scope>NUCLEOTIDE SEQUENCE</scope>
</reference>
<evidence type="ECO:0000259" key="10">
    <source>
        <dbReference type="Pfam" id="PF02882"/>
    </source>
</evidence>
<dbReference type="InterPro" id="IPR000672">
    <property type="entry name" value="THF_DH/CycHdrlase"/>
</dbReference>
<feature type="domain" description="Tetrahydrofolate dehydrogenase/cyclohydrolase NAD(P)-binding" evidence="10">
    <location>
        <begin position="140"/>
        <end position="291"/>
    </location>
</feature>
<comment type="subunit">
    <text evidence="2">Homodimer.</text>
</comment>
<dbReference type="PRINTS" id="PR00085">
    <property type="entry name" value="THFDHDRGNASE"/>
</dbReference>
<keyword evidence="12" id="KW-1185">Reference proteome</keyword>
<dbReference type="FunFam" id="3.40.50.720:FF:000189">
    <property type="entry name" value="Bifunctional protein FolD"/>
    <property type="match status" value="1"/>
</dbReference>